<sequence>MEMLTEAETLALILRAFREGMRRAGWSRLAPTFH</sequence>
<dbReference type="AlphaFoldDB" id="A0A0E4BW76"/>
<dbReference type="EMBL" id="AP014685">
    <property type="protein sequence ID" value="BAR62583.1"/>
    <property type="molecule type" value="Genomic_DNA"/>
</dbReference>
<reference evidence="1 2" key="1">
    <citation type="submission" date="2014-11" db="EMBL/GenBank/DDBJ databases">
        <title>Symbiosis island explosion on the genome of extra-slow-growing strains of soybean bradyrhizobia with massive insertion sequences.</title>
        <authorList>
            <person name="Iida T."/>
            <person name="Minamisawa K."/>
        </authorList>
    </citation>
    <scope>NUCLEOTIDE SEQUENCE [LARGE SCALE GENOMIC DNA]</scope>
    <source>
        <strain evidence="1 2">NK6</strain>
    </source>
</reference>
<gene>
    <name evidence="1" type="ORF">NK6_9444</name>
</gene>
<proteinExistence type="predicted"/>
<evidence type="ECO:0000313" key="1">
    <source>
        <dbReference type="EMBL" id="BAR62583.1"/>
    </source>
</evidence>
<evidence type="ECO:0008006" key="3">
    <source>
        <dbReference type="Google" id="ProtNLM"/>
    </source>
</evidence>
<dbReference type="Proteomes" id="UP000063308">
    <property type="component" value="Chromosome"/>
</dbReference>
<evidence type="ECO:0000313" key="2">
    <source>
        <dbReference type="Proteomes" id="UP000063308"/>
    </source>
</evidence>
<accession>A0A0E4BW76</accession>
<protein>
    <recommendedName>
        <fullName evidence="3">Transposase</fullName>
    </recommendedName>
</protein>
<organism evidence="1 2">
    <name type="scientific">Bradyrhizobium diazoefficiens</name>
    <dbReference type="NCBI Taxonomy" id="1355477"/>
    <lineage>
        <taxon>Bacteria</taxon>
        <taxon>Pseudomonadati</taxon>
        <taxon>Pseudomonadota</taxon>
        <taxon>Alphaproteobacteria</taxon>
        <taxon>Hyphomicrobiales</taxon>
        <taxon>Nitrobacteraceae</taxon>
        <taxon>Bradyrhizobium</taxon>
    </lineage>
</organism>
<name>A0A0E4BW76_9BRAD</name>